<dbReference type="AlphaFoldDB" id="A0ABD7M6Y5"/>
<dbReference type="Gene3D" id="3.30.1540.10">
    <property type="entry name" value="formyl-coa transferase, domain 3"/>
    <property type="match status" value="1"/>
</dbReference>
<dbReference type="SUPFAM" id="SSF89796">
    <property type="entry name" value="CoA-transferase family III (CaiB/BaiF)"/>
    <property type="match status" value="1"/>
</dbReference>
<dbReference type="PANTHER" id="PTHR48207:SF3">
    <property type="entry name" value="SUCCINATE--HYDROXYMETHYLGLUTARATE COA-TRANSFERASE"/>
    <property type="match status" value="1"/>
</dbReference>
<protein>
    <submittedName>
        <fullName evidence="3">Crotonobetainyl-CoA:carnitine CoA-transferase CaiB</fullName>
    </submittedName>
</protein>
<dbReference type="Proteomes" id="UP000184253">
    <property type="component" value="Unassembled WGS sequence"/>
</dbReference>
<dbReference type="GO" id="GO:0016740">
    <property type="term" value="F:transferase activity"/>
    <property type="evidence" value="ECO:0007669"/>
    <property type="project" value="UniProtKB-KW"/>
</dbReference>
<dbReference type="PANTHER" id="PTHR48207">
    <property type="entry name" value="SUCCINATE--HYDROXYMETHYLGLUTARATE COA-TRANSFERASE"/>
    <property type="match status" value="1"/>
</dbReference>
<dbReference type="Gene3D" id="3.40.50.10540">
    <property type="entry name" value="Crotonobetainyl-coa:carnitine coa-transferase, domain 1"/>
    <property type="match status" value="1"/>
</dbReference>
<dbReference type="InterPro" id="IPR003673">
    <property type="entry name" value="CoA-Trfase_fam_III"/>
</dbReference>
<name>A0ABD7M6Y5_MICLU</name>
<dbReference type="EMBL" id="FRCE01000005">
    <property type="protein sequence ID" value="SHL54721.1"/>
    <property type="molecule type" value="Genomic_DNA"/>
</dbReference>
<accession>A0ABD7M6Y5</accession>
<comment type="caution">
    <text evidence="3">The sequence shown here is derived from an EMBL/GenBank/DDBJ whole genome shotgun (WGS) entry which is preliminary data.</text>
</comment>
<gene>
    <name evidence="3" type="ORF">SAMN04487849_1053</name>
</gene>
<reference evidence="3 4" key="1">
    <citation type="submission" date="2016-11" db="EMBL/GenBank/DDBJ databases">
        <authorList>
            <person name="Varghese N."/>
            <person name="Submissions S."/>
        </authorList>
    </citation>
    <scope>NUCLEOTIDE SEQUENCE [LARGE SCALE GENOMIC DNA]</scope>
    <source>
        <strain evidence="3 4">VTM4R57</strain>
    </source>
</reference>
<dbReference type="RefSeq" id="WP_073116611.1">
    <property type="nucleotide sequence ID" value="NZ_FRCE01000005.1"/>
</dbReference>
<evidence type="ECO:0000313" key="4">
    <source>
        <dbReference type="Proteomes" id="UP000184253"/>
    </source>
</evidence>
<evidence type="ECO:0000313" key="3">
    <source>
        <dbReference type="EMBL" id="SHL54721.1"/>
    </source>
</evidence>
<sequence length="417" mass="44884">MTPSPNTSDLPLAGITVIDLSRALAGPYCTALLADLGASVIKVESGAGDPARNWPPFDGDHSLYFDSTNRNKQSIWIDLYSEAGRGLLDRLLTTADVLVDNFKLGTVEKMGYGADRLQELNPDLVHVGITAYGDRGPLAAQPGLDQVIQARAGMTSVTGPADGDGYRVGIPVVDIASGMTGAFTIVSLLLGRERGCGVRRGSTSLYETAVSMSVFQGQRAVSTGEAAHRQGNSHPSITPYGAYPTRTDHIVLAVSTEKHFQDFATLVGRTEWLDDPRFNTSRARTQHRDELDPLIEQALSTRSAEEWITAIQELGIPIGPIFDYAQVMNDDQTRALGLIQPADRKDGSSLSVIRGPVTLDGEPAHVRTAPPMLSEHADEVLTTLGICDEERQRLATAGTVRFPAPNEALRPSQSKKE</sequence>
<dbReference type="Pfam" id="PF02515">
    <property type="entry name" value="CoA_transf_3"/>
    <property type="match status" value="1"/>
</dbReference>
<dbReference type="InterPro" id="IPR050483">
    <property type="entry name" value="CoA-transferase_III_domain"/>
</dbReference>
<evidence type="ECO:0000256" key="2">
    <source>
        <dbReference type="SAM" id="MobiDB-lite"/>
    </source>
</evidence>
<organism evidence="3 4">
    <name type="scientific">Micrococcus luteus</name>
    <name type="common">Micrococcus lysodeikticus</name>
    <dbReference type="NCBI Taxonomy" id="1270"/>
    <lineage>
        <taxon>Bacteria</taxon>
        <taxon>Bacillati</taxon>
        <taxon>Actinomycetota</taxon>
        <taxon>Actinomycetes</taxon>
        <taxon>Micrococcales</taxon>
        <taxon>Micrococcaceae</taxon>
        <taxon>Micrococcus</taxon>
    </lineage>
</organism>
<dbReference type="InterPro" id="IPR023606">
    <property type="entry name" value="CoA-Trfase_III_dom_1_sf"/>
</dbReference>
<feature type="region of interest" description="Disordered" evidence="2">
    <location>
        <begin position="396"/>
        <end position="417"/>
    </location>
</feature>
<dbReference type="InterPro" id="IPR044855">
    <property type="entry name" value="CoA-Trfase_III_dom3_sf"/>
</dbReference>
<keyword evidence="1" id="KW-0808">Transferase</keyword>
<proteinExistence type="predicted"/>
<evidence type="ECO:0000256" key="1">
    <source>
        <dbReference type="ARBA" id="ARBA00022679"/>
    </source>
</evidence>